<protein>
    <submittedName>
        <fullName evidence="1">Uncharacterized protein</fullName>
    </submittedName>
</protein>
<comment type="caution">
    <text evidence="1">The sequence shown here is derived from an EMBL/GenBank/DDBJ whole genome shotgun (WGS) entry which is preliminary data.</text>
</comment>
<reference evidence="1 2" key="1">
    <citation type="submission" date="2019-06" db="EMBL/GenBank/DDBJ databases">
        <title>Sequencing the genomes of 1000 actinobacteria strains.</title>
        <authorList>
            <person name="Klenk H.-P."/>
        </authorList>
    </citation>
    <scope>NUCLEOTIDE SEQUENCE [LARGE SCALE GENOMIC DNA]</scope>
    <source>
        <strain evidence="1 2">DSM 45671</strain>
    </source>
</reference>
<keyword evidence="2" id="KW-1185">Reference proteome</keyword>
<organism evidence="1 2">
    <name type="scientific">Pseudonocardia hierapolitana</name>
    <dbReference type="NCBI Taxonomy" id="1128676"/>
    <lineage>
        <taxon>Bacteria</taxon>
        <taxon>Bacillati</taxon>
        <taxon>Actinomycetota</taxon>
        <taxon>Actinomycetes</taxon>
        <taxon>Pseudonocardiales</taxon>
        <taxon>Pseudonocardiaceae</taxon>
        <taxon>Pseudonocardia</taxon>
    </lineage>
</organism>
<sequence>MWSIGLCIFGLASLIVLAISITVPAILDGK</sequence>
<accession>A0A561SYW6</accession>
<dbReference type="EMBL" id="VIWU01000001">
    <property type="protein sequence ID" value="TWF80044.1"/>
    <property type="molecule type" value="Genomic_DNA"/>
</dbReference>
<name>A0A561SYW6_9PSEU</name>
<gene>
    <name evidence="1" type="ORF">FHX44_115981</name>
</gene>
<evidence type="ECO:0000313" key="1">
    <source>
        <dbReference type="EMBL" id="TWF80044.1"/>
    </source>
</evidence>
<dbReference type="Proteomes" id="UP000321261">
    <property type="component" value="Unassembled WGS sequence"/>
</dbReference>
<dbReference type="AlphaFoldDB" id="A0A561SYW6"/>
<evidence type="ECO:0000313" key="2">
    <source>
        <dbReference type="Proteomes" id="UP000321261"/>
    </source>
</evidence>
<proteinExistence type="predicted"/>